<comment type="similarity">
    <text evidence="2">Belongs to the enoyl-CoA hydratase/isomerase family.</text>
</comment>
<comment type="caution">
    <text evidence="4">The sequence shown here is derived from an EMBL/GenBank/DDBJ whole genome shotgun (WGS) entry which is preliminary data.</text>
</comment>
<keyword evidence="1 2" id="KW-0378">Hydrolase</keyword>
<sequence>MKALSLTRRSLRCLRLLPQNLRSFSAQAFPGIEDELKSEVVFPTSDFPFLSYFPLLLFICIDVCAPFKVLIEGKACARAAILNRPSALNALTNNMGLRLKKLYESWEDNSDIGFVMMKGSGRAFCAGGDIVTLYCQLNEGLYIYASFTDHYAFYEIPPYTMCYFISSMCLSMDLFNLHGW</sequence>
<organism evidence="4 5">
    <name type="scientific">Platanthera zijinensis</name>
    <dbReference type="NCBI Taxonomy" id="2320716"/>
    <lineage>
        <taxon>Eukaryota</taxon>
        <taxon>Viridiplantae</taxon>
        <taxon>Streptophyta</taxon>
        <taxon>Embryophyta</taxon>
        <taxon>Tracheophyta</taxon>
        <taxon>Spermatophyta</taxon>
        <taxon>Magnoliopsida</taxon>
        <taxon>Liliopsida</taxon>
        <taxon>Asparagales</taxon>
        <taxon>Orchidaceae</taxon>
        <taxon>Orchidoideae</taxon>
        <taxon>Orchideae</taxon>
        <taxon>Orchidinae</taxon>
        <taxon>Platanthera</taxon>
    </lineage>
</organism>
<accession>A0AAP0AYU4</accession>
<dbReference type="PANTHER" id="PTHR43176">
    <property type="entry name" value="3-HYDROXYISOBUTYRYL-COA HYDROLASE-RELATED"/>
    <property type="match status" value="1"/>
</dbReference>
<name>A0AAP0AYU4_9ASPA</name>
<proteinExistence type="inferred from homology"/>
<keyword evidence="5" id="KW-1185">Reference proteome</keyword>
<reference evidence="4 5" key="1">
    <citation type="journal article" date="2022" name="Nat. Plants">
        <title>Genomes of leafy and leafless Platanthera orchids illuminate the evolution of mycoheterotrophy.</title>
        <authorList>
            <person name="Li M.H."/>
            <person name="Liu K.W."/>
            <person name="Li Z."/>
            <person name="Lu H.C."/>
            <person name="Ye Q.L."/>
            <person name="Zhang D."/>
            <person name="Wang J.Y."/>
            <person name="Li Y.F."/>
            <person name="Zhong Z.M."/>
            <person name="Liu X."/>
            <person name="Yu X."/>
            <person name="Liu D.K."/>
            <person name="Tu X.D."/>
            <person name="Liu B."/>
            <person name="Hao Y."/>
            <person name="Liao X.Y."/>
            <person name="Jiang Y.T."/>
            <person name="Sun W.H."/>
            <person name="Chen J."/>
            <person name="Chen Y.Q."/>
            <person name="Ai Y."/>
            <person name="Zhai J.W."/>
            <person name="Wu S.S."/>
            <person name="Zhou Z."/>
            <person name="Hsiao Y.Y."/>
            <person name="Wu W.L."/>
            <person name="Chen Y.Y."/>
            <person name="Lin Y.F."/>
            <person name="Hsu J.L."/>
            <person name="Li C.Y."/>
            <person name="Wang Z.W."/>
            <person name="Zhao X."/>
            <person name="Zhong W.Y."/>
            <person name="Ma X.K."/>
            <person name="Ma L."/>
            <person name="Huang J."/>
            <person name="Chen G.Z."/>
            <person name="Huang M.Z."/>
            <person name="Huang L."/>
            <person name="Peng D.H."/>
            <person name="Luo Y.B."/>
            <person name="Zou S.Q."/>
            <person name="Chen S.P."/>
            <person name="Lan S."/>
            <person name="Tsai W.C."/>
            <person name="Van de Peer Y."/>
            <person name="Liu Z.J."/>
        </authorList>
    </citation>
    <scope>NUCLEOTIDE SEQUENCE [LARGE SCALE GENOMIC DNA]</scope>
    <source>
        <strain evidence="4">Lor287</strain>
    </source>
</reference>
<dbReference type="EMBL" id="JBBWWQ010000019">
    <property type="protein sequence ID" value="KAK8919422.1"/>
    <property type="molecule type" value="Genomic_DNA"/>
</dbReference>
<gene>
    <name evidence="4" type="ORF">KSP39_PZI020930</name>
</gene>
<evidence type="ECO:0000256" key="2">
    <source>
        <dbReference type="RuleBase" id="RU369070"/>
    </source>
</evidence>
<dbReference type="Proteomes" id="UP001418222">
    <property type="component" value="Unassembled WGS sequence"/>
</dbReference>
<evidence type="ECO:0000259" key="3">
    <source>
        <dbReference type="Pfam" id="PF16113"/>
    </source>
</evidence>
<dbReference type="SUPFAM" id="SSF52096">
    <property type="entry name" value="ClpP/crotonase"/>
    <property type="match status" value="1"/>
</dbReference>
<dbReference type="GO" id="GO:0003860">
    <property type="term" value="F:3-hydroxyisobutyryl-CoA hydrolase activity"/>
    <property type="evidence" value="ECO:0007669"/>
    <property type="project" value="UniProtKB-UniRule"/>
</dbReference>
<dbReference type="InterPro" id="IPR032259">
    <property type="entry name" value="HIBYL-CoA-H"/>
</dbReference>
<comment type="function">
    <text evidence="2">Hydrolyzes 3-hydroxyisobutyryl-CoA (HIBYL-CoA), a saline catabolite. Has high activity toward isobutyryl-CoA. Could be an isobutyryl-CoA dehydrogenase that functions in valine catabolism.</text>
</comment>
<dbReference type="InterPro" id="IPR045004">
    <property type="entry name" value="ECH_dom"/>
</dbReference>
<protein>
    <recommendedName>
        <fullName evidence="2">3-hydroxyisobutyryl-CoA hydrolase</fullName>
        <shortName evidence="2">HIB-CoA hydrolase</shortName>
        <shortName evidence="2">HIBYL-CoA-H</shortName>
        <ecNumber evidence="2">3.1.2.4</ecNumber>
    </recommendedName>
    <alternativeName>
        <fullName evidence="2">3-hydroxyisobutyryl-coenzyme A hydrolase</fullName>
    </alternativeName>
</protein>
<evidence type="ECO:0000313" key="4">
    <source>
        <dbReference type="EMBL" id="KAK8919422.1"/>
    </source>
</evidence>
<feature type="domain" description="Enoyl-CoA hydratase/isomerase" evidence="3">
    <location>
        <begin position="78"/>
        <end position="153"/>
    </location>
</feature>
<dbReference type="GO" id="GO:0006574">
    <property type="term" value="P:L-valine catabolic process"/>
    <property type="evidence" value="ECO:0007669"/>
    <property type="project" value="UniProtKB-UniRule"/>
</dbReference>
<evidence type="ECO:0000313" key="5">
    <source>
        <dbReference type="Proteomes" id="UP001418222"/>
    </source>
</evidence>
<dbReference type="PANTHER" id="PTHR43176:SF4">
    <property type="entry name" value="3-HYDROXYISOBUTYRYL-COA HYDROLASE-LIKE PROTEIN 1, MITOCHONDRIAL"/>
    <property type="match status" value="1"/>
</dbReference>
<dbReference type="Pfam" id="PF16113">
    <property type="entry name" value="ECH_2"/>
    <property type="match status" value="1"/>
</dbReference>
<dbReference type="InterPro" id="IPR029045">
    <property type="entry name" value="ClpP/crotonase-like_dom_sf"/>
</dbReference>
<comment type="pathway">
    <text evidence="2">Amino-acid degradation; L-valine degradation.</text>
</comment>
<comment type="catalytic activity">
    <reaction evidence="2">
        <text>3-hydroxy-2-methylpropanoyl-CoA + H2O = 3-hydroxy-2-methylpropanoate + CoA + H(+)</text>
        <dbReference type="Rhea" id="RHEA:20888"/>
        <dbReference type="ChEBI" id="CHEBI:11805"/>
        <dbReference type="ChEBI" id="CHEBI:15377"/>
        <dbReference type="ChEBI" id="CHEBI:15378"/>
        <dbReference type="ChEBI" id="CHEBI:57287"/>
        <dbReference type="ChEBI" id="CHEBI:57340"/>
        <dbReference type="EC" id="3.1.2.4"/>
    </reaction>
</comment>
<dbReference type="EC" id="3.1.2.4" evidence="2"/>
<dbReference type="AlphaFoldDB" id="A0AAP0AYU4"/>
<dbReference type="Gene3D" id="3.90.226.10">
    <property type="entry name" value="2-enoyl-CoA Hydratase, Chain A, domain 1"/>
    <property type="match status" value="1"/>
</dbReference>
<evidence type="ECO:0000256" key="1">
    <source>
        <dbReference type="ARBA" id="ARBA00022801"/>
    </source>
</evidence>